<evidence type="ECO:0000256" key="6">
    <source>
        <dbReference type="ARBA" id="ARBA00022801"/>
    </source>
</evidence>
<dbReference type="STRING" id="1817821.A2717_00485"/>
<dbReference type="AlphaFoldDB" id="A0A1F5N8M3"/>
<dbReference type="InterPro" id="IPR001872">
    <property type="entry name" value="Peptidase_A8"/>
</dbReference>
<protein>
    <submittedName>
        <fullName evidence="11">Uncharacterized protein</fullName>
    </submittedName>
</protein>
<name>A0A1F5N8M3_9BACT</name>
<evidence type="ECO:0000256" key="5">
    <source>
        <dbReference type="ARBA" id="ARBA00022750"/>
    </source>
</evidence>
<evidence type="ECO:0000256" key="3">
    <source>
        <dbReference type="ARBA" id="ARBA00022670"/>
    </source>
</evidence>
<evidence type="ECO:0000256" key="4">
    <source>
        <dbReference type="ARBA" id="ARBA00022692"/>
    </source>
</evidence>
<evidence type="ECO:0000256" key="8">
    <source>
        <dbReference type="ARBA" id="ARBA00023136"/>
    </source>
</evidence>
<comment type="caution">
    <text evidence="11">The sequence shown here is derived from an EMBL/GenBank/DDBJ whole genome shotgun (WGS) entry which is preliminary data.</text>
</comment>
<dbReference type="PRINTS" id="PR00781">
    <property type="entry name" value="LIPOSIGPTASE"/>
</dbReference>
<dbReference type="PANTHER" id="PTHR33695">
    <property type="entry name" value="LIPOPROTEIN SIGNAL PEPTIDASE"/>
    <property type="match status" value="1"/>
</dbReference>
<proteinExistence type="inferred from homology"/>
<evidence type="ECO:0000313" key="11">
    <source>
        <dbReference type="EMBL" id="OGE73995.1"/>
    </source>
</evidence>
<comment type="similarity">
    <text evidence="1 9">Belongs to the peptidase A8 family.</text>
</comment>
<keyword evidence="4 10" id="KW-0812">Transmembrane</keyword>
<feature type="transmembrane region" description="Helical" evidence="10">
    <location>
        <begin position="33"/>
        <end position="57"/>
    </location>
</feature>
<keyword evidence="5" id="KW-0064">Aspartyl protease</keyword>
<feature type="transmembrane region" description="Helical" evidence="10">
    <location>
        <begin position="100"/>
        <end position="120"/>
    </location>
</feature>
<keyword evidence="7 10" id="KW-1133">Transmembrane helix</keyword>
<gene>
    <name evidence="11" type="ORF">A2717_00485</name>
</gene>
<dbReference type="Proteomes" id="UP000177610">
    <property type="component" value="Unassembled WGS sequence"/>
</dbReference>
<organism evidence="11 12">
    <name type="scientific">Candidatus Doudnabacteria bacterium RIFCSPHIGHO2_01_FULL_41_86</name>
    <dbReference type="NCBI Taxonomy" id="1817821"/>
    <lineage>
        <taxon>Bacteria</taxon>
        <taxon>Candidatus Doudnaibacteriota</taxon>
    </lineage>
</organism>
<keyword evidence="3" id="KW-0645">Protease</keyword>
<sequence length="130" mass="15373">MMLKKILFLFLVDQVTKLIFDYREVKNFGLSFAINLGPIPNLILVILGLSFFIYYYWQRREKFTYVGELTFVFIFAGALSNIFDRAYFGYVRDFMDLGWGFTFNLADIFVVVGLILFLYLPDKDKYQNFG</sequence>
<evidence type="ECO:0000256" key="7">
    <source>
        <dbReference type="ARBA" id="ARBA00022989"/>
    </source>
</evidence>
<dbReference type="PROSITE" id="PS00855">
    <property type="entry name" value="SPASE_II"/>
    <property type="match status" value="1"/>
</dbReference>
<dbReference type="EMBL" id="MFEH01000003">
    <property type="protein sequence ID" value="OGE73995.1"/>
    <property type="molecule type" value="Genomic_DNA"/>
</dbReference>
<evidence type="ECO:0000256" key="10">
    <source>
        <dbReference type="SAM" id="Phobius"/>
    </source>
</evidence>
<dbReference type="GO" id="GO:0004190">
    <property type="term" value="F:aspartic-type endopeptidase activity"/>
    <property type="evidence" value="ECO:0007669"/>
    <property type="project" value="UniProtKB-KW"/>
</dbReference>
<dbReference type="GO" id="GO:0006508">
    <property type="term" value="P:proteolysis"/>
    <property type="evidence" value="ECO:0007669"/>
    <property type="project" value="UniProtKB-KW"/>
</dbReference>
<evidence type="ECO:0000256" key="9">
    <source>
        <dbReference type="RuleBase" id="RU004181"/>
    </source>
</evidence>
<dbReference type="GO" id="GO:0016020">
    <property type="term" value="C:membrane"/>
    <property type="evidence" value="ECO:0007669"/>
    <property type="project" value="InterPro"/>
</dbReference>
<dbReference type="PANTHER" id="PTHR33695:SF1">
    <property type="entry name" value="LIPOPROTEIN SIGNAL PEPTIDASE"/>
    <property type="match status" value="1"/>
</dbReference>
<keyword evidence="8 10" id="KW-0472">Membrane</keyword>
<feature type="transmembrane region" description="Helical" evidence="10">
    <location>
        <begin position="69"/>
        <end position="88"/>
    </location>
</feature>
<accession>A0A1F5N8M3</accession>
<evidence type="ECO:0000256" key="2">
    <source>
        <dbReference type="ARBA" id="ARBA00022475"/>
    </source>
</evidence>
<keyword evidence="2" id="KW-1003">Cell membrane</keyword>
<dbReference type="Pfam" id="PF01252">
    <property type="entry name" value="Peptidase_A8"/>
    <property type="match status" value="1"/>
</dbReference>
<evidence type="ECO:0000256" key="1">
    <source>
        <dbReference type="ARBA" id="ARBA00006139"/>
    </source>
</evidence>
<reference evidence="11 12" key="1">
    <citation type="journal article" date="2016" name="Nat. Commun.">
        <title>Thousands of microbial genomes shed light on interconnected biogeochemical processes in an aquifer system.</title>
        <authorList>
            <person name="Anantharaman K."/>
            <person name="Brown C.T."/>
            <person name="Hug L.A."/>
            <person name="Sharon I."/>
            <person name="Castelle C.J."/>
            <person name="Probst A.J."/>
            <person name="Thomas B.C."/>
            <person name="Singh A."/>
            <person name="Wilkins M.J."/>
            <person name="Karaoz U."/>
            <person name="Brodie E.L."/>
            <person name="Williams K.H."/>
            <person name="Hubbard S.S."/>
            <person name="Banfield J.F."/>
        </authorList>
    </citation>
    <scope>NUCLEOTIDE SEQUENCE [LARGE SCALE GENOMIC DNA]</scope>
</reference>
<evidence type="ECO:0000313" key="12">
    <source>
        <dbReference type="Proteomes" id="UP000177610"/>
    </source>
</evidence>
<keyword evidence="6" id="KW-0378">Hydrolase</keyword>